<dbReference type="InterPro" id="IPR036318">
    <property type="entry name" value="FAD-bd_PCMH-like_sf"/>
</dbReference>
<dbReference type="GO" id="GO:0008360">
    <property type="term" value="P:regulation of cell shape"/>
    <property type="evidence" value="ECO:0007669"/>
    <property type="project" value="UniProtKB-KW"/>
</dbReference>
<dbReference type="Gene3D" id="3.30.43.10">
    <property type="entry name" value="Uridine Diphospho-n-acetylenolpyruvylglucosamine Reductase, domain 2"/>
    <property type="match status" value="1"/>
</dbReference>
<evidence type="ECO:0000256" key="6">
    <source>
        <dbReference type="ARBA" id="ARBA00015188"/>
    </source>
</evidence>
<dbReference type="RefSeq" id="WP_183412760.1">
    <property type="nucleotide sequence ID" value="NZ_JACHYB010000001.1"/>
</dbReference>
<keyword evidence="8 19" id="KW-0132">Cell division</keyword>
<dbReference type="InterPro" id="IPR003170">
    <property type="entry name" value="MurB"/>
</dbReference>
<dbReference type="InterPro" id="IPR011601">
    <property type="entry name" value="MurB_C"/>
</dbReference>
<dbReference type="InterPro" id="IPR016169">
    <property type="entry name" value="FAD-bd_PCMH_sub2"/>
</dbReference>
<dbReference type="AlphaFoldDB" id="A0A7W5DPY9"/>
<evidence type="ECO:0000313" key="22">
    <source>
        <dbReference type="Proteomes" id="UP000544222"/>
    </source>
</evidence>
<evidence type="ECO:0000256" key="1">
    <source>
        <dbReference type="ARBA" id="ARBA00001974"/>
    </source>
</evidence>
<dbReference type="HAMAP" id="MF_00037">
    <property type="entry name" value="MurB"/>
    <property type="match status" value="1"/>
</dbReference>
<dbReference type="Pfam" id="PF02873">
    <property type="entry name" value="MurB_C"/>
    <property type="match status" value="1"/>
</dbReference>
<keyword evidence="10 19" id="KW-0274">FAD</keyword>
<evidence type="ECO:0000256" key="13">
    <source>
        <dbReference type="ARBA" id="ARBA00022984"/>
    </source>
</evidence>
<dbReference type="GO" id="GO:0009252">
    <property type="term" value="P:peptidoglycan biosynthetic process"/>
    <property type="evidence" value="ECO:0007669"/>
    <property type="project" value="UniProtKB-UniRule"/>
</dbReference>
<evidence type="ECO:0000256" key="7">
    <source>
        <dbReference type="ARBA" id="ARBA00022490"/>
    </source>
</evidence>
<evidence type="ECO:0000256" key="18">
    <source>
        <dbReference type="ARBA" id="ARBA00048914"/>
    </source>
</evidence>
<evidence type="ECO:0000256" key="9">
    <source>
        <dbReference type="ARBA" id="ARBA00022630"/>
    </source>
</evidence>
<dbReference type="UniPathway" id="UPA00219"/>
<evidence type="ECO:0000256" key="4">
    <source>
        <dbReference type="ARBA" id="ARBA00004752"/>
    </source>
</evidence>
<dbReference type="Gene3D" id="3.30.465.10">
    <property type="match status" value="1"/>
</dbReference>
<feature type="active site" evidence="19">
    <location>
        <position position="333"/>
    </location>
</feature>
<dbReference type="PANTHER" id="PTHR21071">
    <property type="entry name" value="UDP-N-ACETYLENOLPYRUVOYLGLUCOSAMINE REDUCTASE"/>
    <property type="match status" value="1"/>
</dbReference>
<evidence type="ECO:0000256" key="10">
    <source>
        <dbReference type="ARBA" id="ARBA00022827"/>
    </source>
</evidence>
<comment type="subcellular location">
    <subcellularLocation>
        <location evidence="3 19">Cytoplasm</location>
    </subcellularLocation>
</comment>
<dbReference type="GO" id="GO:0051301">
    <property type="term" value="P:cell division"/>
    <property type="evidence" value="ECO:0007669"/>
    <property type="project" value="UniProtKB-KW"/>
</dbReference>
<dbReference type="EMBL" id="JACHYB010000001">
    <property type="protein sequence ID" value="MBB3186929.1"/>
    <property type="molecule type" value="Genomic_DNA"/>
</dbReference>
<evidence type="ECO:0000256" key="12">
    <source>
        <dbReference type="ARBA" id="ARBA00022960"/>
    </source>
</evidence>
<evidence type="ECO:0000256" key="8">
    <source>
        <dbReference type="ARBA" id="ARBA00022618"/>
    </source>
</evidence>
<keyword evidence="16 19" id="KW-0961">Cell wall biogenesis/degradation</keyword>
<dbReference type="InterPro" id="IPR036635">
    <property type="entry name" value="MurB_C_sf"/>
</dbReference>
<keyword evidence="14 19" id="KW-0560">Oxidoreductase</keyword>
<dbReference type="GO" id="GO:0005829">
    <property type="term" value="C:cytosol"/>
    <property type="evidence" value="ECO:0007669"/>
    <property type="project" value="TreeGrafter"/>
</dbReference>
<dbReference type="EC" id="1.3.1.98" evidence="5 19"/>
<keyword evidence="7 19" id="KW-0963">Cytoplasm</keyword>
<evidence type="ECO:0000259" key="20">
    <source>
        <dbReference type="PROSITE" id="PS51387"/>
    </source>
</evidence>
<evidence type="ECO:0000256" key="17">
    <source>
        <dbReference type="ARBA" id="ARBA00031026"/>
    </source>
</evidence>
<evidence type="ECO:0000256" key="19">
    <source>
        <dbReference type="HAMAP-Rule" id="MF_00037"/>
    </source>
</evidence>
<evidence type="ECO:0000313" key="21">
    <source>
        <dbReference type="EMBL" id="MBB3186929.1"/>
    </source>
</evidence>
<name>A0A7W5DPY9_9PORP</name>
<evidence type="ECO:0000256" key="5">
    <source>
        <dbReference type="ARBA" id="ARBA00012518"/>
    </source>
</evidence>
<feature type="active site" evidence="19">
    <location>
        <position position="164"/>
    </location>
</feature>
<sequence>MISHSSFSLQPYNTFGIEAHCYRFIELQQRDDVALWASMQQQSDKPFFLLGGGSNVVFLPWIDKSVVKVSLHGIELLKEDDEHVWIQAAAGENWSDFVDFCVQKGWGGLENLTGIPGTVGASPVQNVGAYGVEAKDAIESVECFGIASGKWKNVLNSECQFSYRDSIFKQALKNQVIITSVTFRLDKNPSLNLSYGGIQQQLKKEGILQPTIKDVSRAVKTLRNEKLPDPAIIGSAGSFFKNPVVAVDKYISLKNHYPDMVAFPVGEDYKLAAGWLIEQCGWKGKQIGKVGVYPKQALVLINLGSCTGNDVKQLALAIQQSVQEKFDVKLETEALFIE</sequence>
<dbReference type="InterPro" id="IPR016167">
    <property type="entry name" value="FAD-bd_PCMH_sub1"/>
</dbReference>
<comment type="function">
    <text evidence="2 19">Cell wall formation.</text>
</comment>
<evidence type="ECO:0000256" key="14">
    <source>
        <dbReference type="ARBA" id="ARBA00023002"/>
    </source>
</evidence>
<dbReference type="GO" id="GO:0008762">
    <property type="term" value="F:UDP-N-acetylmuramate dehydrogenase activity"/>
    <property type="evidence" value="ECO:0007669"/>
    <property type="project" value="UniProtKB-UniRule"/>
</dbReference>
<evidence type="ECO:0000256" key="2">
    <source>
        <dbReference type="ARBA" id="ARBA00003921"/>
    </source>
</evidence>
<dbReference type="PANTHER" id="PTHR21071:SF4">
    <property type="entry name" value="UDP-N-ACETYLENOLPYRUVOYLGLUCOSAMINE REDUCTASE"/>
    <property type="match status" value="1"/>
</dbReference>
<dbReference type="Pfam" id="PF01565">
    <property type="entry name" value="FAD_binding_4"/>
    <property type="match status" value="1"/>
</dbReference>
<dbReference type="NCBIfam" id="TIGR00179">
    <property type="entry name" value="murB"/>
    <property type="match status" value="1"/>
</dbReference>
<comment type="cofactor">
    <cofactor evidence="1 19">
        <name>FAD</name>
        <dbReference type="ChEBI" id="CHEBI:57692"/>
    </cofactor>
</comment>
<comment type="similarity">
    <text evidence="19">Belongs to the MurB family.</text>
</comment>
<dbReference type="SUPFAM" id="SSF56194">
    <property type="entry name" value="Uridine diphospho-N-Acetylenolpyruvylglucosamine reductase, MurB, C-terminal domain"/>
    <property type="match status" value="1"/>
</dbReference>
<gene>
    <name evidence="19" type="primary">murB</name>
    <name evidence="21" type="ORF">FHX64_001092</name>
</gene>
<dbReference type="Proteomes" id="UP000544222">
    <property type="component" value="Unassembled WGS sequence"/>
</dbReference>
<keyword evidence="22" id="KW-1185">Reference proteome</keyword>
<dbReference type="Gene3D" id="3.90.78.10">
    <property type="entry name" value="UDP-N-acetylenolpyruvoylglucosamine reductase, C-terminal domain"/>
    <property type="match status" value="1"/>
</dbReference>
<proteinExistence type="inferred from homology"/>
<keyword evidence="15 19" id="KW-0131">Cell cycle</keyword>
<evidence type="ECO:0000256" key="11">
    <source>
        <dbReference type="ARBA" id="ARBA00022857"/>
    </source>
</evidence>
<evidence type="ECO:0000256" key="3">
    <source>
        <dbReference type="ARBA" id="ARBA00004496"/>
    </source>
</evidence>
<dbReference type="NCBIfam" id="NF000755">
    <property type="entry name" value="PRK00046.1"/>
    <property type="match status" value="1"/>
</dbReference>
<keyword evidence="12 19" id="KW-0133">Cell shape</keyword>
<dbReference type="GO" id="GO:0071949">
    <property type="term" value="F:FAD binding"/>
    <property type="evidence" value="ECO:0007669"/>
    <property type="project" value="InterPro"/>
</dbReference>
<dbReference type="InterPro" id="IPR016166">
    <property type="entry name" value="FAD-bd_PCMH"/>
</dbReference>
<feature type="domain" description="FAD-binding PCMH-type" evidence="20">
    <location>
        <begin position="17"/>
        <end position="188"/>
    </location>
</feature>
<dbReference type="InterPro" id="IPR006094">
    <property type="entry name" value="Oxid_FAD_bind_N"/>
</dbReference>
<comment type="catalytic activity">
    <reaction evidence="18 19">
        <text>UDP-N-acetyl-alpha-D-muramate + NADP(+) = UDP-N-acetyl-3-O-(1-carboxyvinyl)-alpha-D-glucosamine + NADPH + H(+)</text>
        <dbReference type="Rhea" id="RHEA:12248"/>
        <dbReference type="ChEBI" id="CHEBI:15378"/>
        <dbReference type="ChEBI" id="CHEBI:57783"/>
        <dbReference type="ChEBI" id="CHEBI:58349"/>
        <dbReference type="ChEBI" id="CHEBI:68483"/>
        <dbReference type="ChEBI" id="CHEBI:70757"/>
        <dbReference type="EC" id="1.3.1.98"/>
    </reaction>
</comment>
<feature type="active site" description="Proton donor" evidence="19">
    <location>
        <position position="238"/>
    </location>
</feature>
<keyword evidence="11 19" id="KW-0521">NADP</keyword>
<reference evidence="21 22" key="1">
    <citation type="submission" date="2020-08" db="EMBL/GenBank/DDBJ databases">
        <title>Genomic Encyclopedia of Type Strains, Phase IV (KMG-IV): sequencing the most valuable type-strain genomes for metagenomic binning, comparative biology and taxonomic classification.</title>
        <authorList>
            <person name="Goeker M."/>
        </authorList>
    </citation>
    <scope>NUCLEOTIDE SEQUENCE [LARGE SCALE GENOMIC DNA]</scope>
    <source>
        <strain evidence="21 22">DSM 27471</strain>
    </source>
</reference>
<comment type="caution">
    <text evidence="21">The sequence shown here is derived from an EMBL/GenBank/DDBJ whole genome shotgun (WGS) entry which is preliminary data.</text>
</comment>
<keyword evidence="13 19" id="KW-0573">Peptidoglycan synthesis</keyword>
<organism evidence="21 22">
    <name type="scientific">Microbacter margulisiae</name>
    <dbReference type="NCBI Taxonomy" id="1350067"/>
    <lineage>
        <taxon>Bacteria</taxon>
        <taxon>Pseudomonadati</taxon>
        <taxon>Bacteroidota</taxon>
        <taxon>Bacteroidia</taxon>
        <taxon>Bacteroidales</taxon>
        <taxon>Porphyromonadaceae</taxon>
        <taxon>Microbacter</taxon>
    </lineage>
</organism>
<keyword evidence="9 19" id="KW-0285">Flavoprotein</keyword>
<accession>A0A7W5DPY9</accession>
<dbReference type="PROSITE" id="PS51387">
    <property type="entry name" value="FAD_PCMH"/>
    <property type="match status" value="1"/>
</dbReference>
<dbReference type="NCBIfam" id="NF010478">
    <property type="entry name" value="PRK13903.1"/>
    <property type="match status" value="1"/>
</dbReference>
<protein>
    <recommendedName>
        <fullName evidence="6 19">UDP-N-acetylenolpyruvoylglucosamine reductase</fullName>
        <ecNumber evidence="5 19">1.3.1.98</ecNumber>
    </recommendedName>
    <alternativeName>
        <fullName evidence="17 19">UDP-N-acetylmuramate dehydrogenase</fullName>
    </alternativeName>
</protein>
<evidence type="ECO:0000256" key="16">
    <source>
        <dbReference type="ARBA" id="ARBA00023316"/>
    </source>
</evidence>
<comment type="pathway">
    <text evidence="4 19">Cell wall biogenesis; peptidoglycan biosynthesis.</text>
</comment>
<dbReference type="GO" id="GO:0071555">
    <property type="term" value="P:cell wall organization"/>
    <property type="evidence" value="ECO:0007669"/>
    <property type="project" value="UniProtKB-KW"/>
</dbReference>
<dbReference type="SUPFAM" id="SSF56176">
    <property type="entry name" value="FAD-binding/transporter-associated domain-like"/>
    <property type="match status" value="1"/>
</dbReference>
<evidence type="ECO:0000256" key="15">
    <source>
        <dbReference type="ARBA" id="ARBA00023306"/>
    </source>
</evidence>